<keyword evidence="1" id="KW-0812">Transmembrane</keyword>
<protein>
    <submittedName>
        <fullName evidence="3">Uncharacterized protein LOC113794376</fullName>
    </submittedName>
</protein>
<keyword evidence="1" id="KW-1133">Transmembrane helix</keyword>
<dbReference type="PANTHER" id="PTHR38337:SF1">
    <property type="entry name" value="GUSTATORY RECEPTOR"/>
    <property type="match status" value="1"/>
</dbReference>
<dbReference type="Proteomes" id="UP000515146">
    <property type="component" value="Unplaced"/>
</dbReference>
<evidence type="ECO:0000313" key="3">
    <source>
        <dbReference type="RefSeq" id="XP_027200299.1"/>
    </source>
</evidence>
<reference evidence="3" key="1">
    <citation type="submission" date="2025-08" db="UniProtKB">
        <authorList>
            <consortium name="RefSeq"/>
        </authorList>
    </citation>
    <scope>IDENTIFICATION</scope>
    <source>
        <strain evidence="3">Airmid</strain>
    </source>
</reference>
<evidence type="ECO:0000313" key="2">
    <source>
        <dbReference type="Proteomes" id="UP000515146"/>
    </source>
</evidence>
<feature type="transmembrane region" description="Helical" evidence="1">
    <location>
        <begin position="607"/>
        <end position="628"/>
    </location>
</feature>
<feature type="transmembrane region" description="Helical" evidence="1">
    <location>
        <begin position="495"/>
        <end position="514"/>
    </location>
</feature>
<sequence>MMDNHRHQMPVTSLTNSTLTATTTANNNNQHFYHYHYYGSLCTTTTSTTLTSITTTTTAAAAAAASITTSKTKTILDNNNQIRSSLSSSYYPLLPISSTNSYNNSQKSEKISDQLSRKNIPLLKLWMNNEEQQPNIRRHNRHRNQNNVLANESTSFLTTDETNLSGSFNQQEFRPSITRALEYCHNEILTPYRRLLILLGWQPFKFDCFGFNCCQMFINSFHLMSLLMFMCVGHLLQYVSCFRQDNLGTLNVLDADIINTKNDVAITDLFHQHYHLELNHSYQFLNLTQIFKDINHEFTNEIDEQILLNRVQIFLHCKGSAMAHYFLPAIIHLISYSIVLKHLRCCEVDRFQNLCLLNLLLATKIIGHKKASIQIKKIVRNWILAIFLCLSLIMIQFALRLFLFDDVSFGFIDPDELNWLPKPLIWIKLLCFILFSLIELIHISIMIIYALYCQMNILFIQMNITAIREKRINFQEFAKNTEIFKMNINFLNNRYSLSVSLLMIYITTKASVTMLDMFAKYLYVEWHLLILAISSMIYWSLLLLLPLLQAARLTNACQSIIDIGHELCARPFCYQRTARDDLDSLLTYTSSLNLKARLLMIPVRPTFIISIFLVLIFIILILSQLHLIDL</sequence>
<keyword evidence="1" id="KW-0472">Membrane</keyword>
<dbReference type="OMA" id="HISIMII"/>
<feature type="transmembrane region" description="Helical" evidence="1">
    <location>
        <begin position="424"/>
        <end position="452"/>
    </location>
</feature>
<name>A0A6P6Y6Z4_DERPT</name>
<feature type="transmembrane region" description="Helical" evidence="1">
    <location>
        <begin position="216"/>
        <end position="236"/>
    </location>
</feature>
<evidence type="ECO:0000256" key="1">
    <source>
        <dbReference type="SAM" id="Phobius"/>
    </source>
</evidence>
<dbReference type="AlphaFoldDB" id="A0A6P6Y6Z4"/>
<proteinExistence type="predicted"/>
<dbReference type="InParanoid" id="A0A6P6Y6Z4"/>
<dbReference type="RefSeq" id="XP_027200299.1">
    <property type="nucleotide sequence ID" value="XM_027344498.1"/>
</dbReference>
<keyword evidence="2" id="KW-1185">Reference proteome</keyword>
<dbReference type="CTD" id="37648"/>
<gene>
    <name evidence="3" type="primary">LOC113794376</name>
</gene>
<organism evidence="2 3">
    <name type="scientific">Dermatophagoides pteronyssinus</name>
    <name type="common">European house dust mite</name>
    <dbReference type="NCBI Taxonomy" id="6956"/>
    <lineage>
        <taxon>Eukaryota</taxon>
        <taxon>Metazoa</taxon>
        <taxon>Ecdysozoa</taxon>
        <taxon>Arthropoda</taxon>
        <taxon>Chelicerata</taxon>
        <taxon>Arachnida</taxon>
        <taxon>Acari</taxon>
        <taxon>Acariformes</taxon>
        <taxon>Sarcoptiformes</taxon>
        <taxon>Astigmata</taxon>
        <taxon>Psoroptidia</taxon>
        <taxon>Analgoidea</taxon>
        <taxon>Pyroglyphidae</taxon>
        <taxon>Dermatophagoidinae</taxon>
        <taxon>Dermatophagoides</taxon>
    </lineage>
</organism>
<feature type="transmembrane region" description="Helical" evidence="1">
    <location>
        <begin position="526"/>
        <end position="548"/>
    </location>
</feature>
<accession>A0A6P6Y6Z4</accession>
<feature type="transmembrane region" description="Helical" evidence="1">
    <location>
        <begin position="382"/>
        <end position="404"/>
    </location>
</feature>
<dbReference type="PANTHER" id="PTHR38337">
    <property type="entry name" value="AGAP010540-PA"/>
    <property type="match status" value="1"/>
</dbReference>
<dbReference type="KEGG" id="dpte:113794376"/>
<dbReference type="OrthoDB" id="6020333at2759"/>